<dbReference type="GO" id="GO:0006631">
    <property type="term" value="P:fatty acid metabolic process"/>
    <property type="evidence" value="ECO:0007669"/>
    <property type="project" value="TreeGrafter"/>
</dbReference>
<dbReference type="InterPro" id="IPR000873">
    <property type="entry name" value="AMP-dep_synth/lig_dom"/>
</dbReference>
<protein>
    <submittedName>
        <fullName evidence="5">Cyclohexanecarboxylate-CoA ligase</fullName>
    </submittedName>
</protein>
<reference evidence="5 6" key="1">
    <citation type="submission" date="2020-04" db="EMBL/GenBank/DDBJ databases">
        <title>MicrobeNet Type strains.</title>
        <authorList>
            <person name="Nicholson A.C."/>
        </authorList>
    </citation>
    <scope>NUCLEOTIDE SEQUENCE [LARGE SCALE GENOMIC DNA]</scope>
    <source>
        <strain evidence="5 6">DSM 45078</strain>
    </source>
</reference>
<dbReference type="EMBL" id="JAAXOO010000002">
    <property type="protein sequence ID" value="NKY33495.1"/>
    <property type="molecule type" value="Genomic_DNA"/>
</dbReference>
<dbReference type="Proteomes" id="UP000565715">
    <property type="component" value="Unassembled WGS sequence"/>
</dbReference>
<feature type="domain" description="AMP-binding enzyme C-terminal" evidence="4">
    <location>
        <begin position="443"/>
        <end position="520"/>
    </location>
</feature>
<feature type="domain" description="AMP-dependent synthetase/ligase" evidence="3">
    <location>
        <begin position="57"/>
        <end position="392"/>
    </location>
</feature>
<dbReference type="AlphaFoldDB" id="A0A846XDN6"/>
<dbReference type="InterPro" id="IPR042099">
    <property type="entry name" value="ANL_N_sf"/>
</dbReference>
<evidence type="ECO:0000259" key="4">
    <source>
        <dbReference type="Pfam" id="PF13193"/>
    </source>
</evidence>
<keyword evidence="6" id="KW-1185">Reference proteome</keyword>
<dbReference type="Pfam" id="PF00501">
    <property type="entry name" value="AMP-binding"/>
    <property type="match status" value="1"/>
</dbReference>
<keyword evidence="2 5" id="KW-0436">Ligase</keyword>
<dbReference type="InterPro" id="IPR045851">
    <property type="entry name" value="AMP-bd_C_sf"/>
</dbReference>
<accession>A0A846XDN6</accession>
<evidence type="ECO:0000256" key="2">
    <source>
        <dbReference type="ARBA" id="ARBA00022598"/>
    </source>
</evidence>
<dbReference type="Gene3D" id="3.40.50.12780">
    <property type="entry name" value="N-terminal domain of ligase-like"/>
    <property type="match status" value="1"/>
</dbReference>
<proteinExistence type="inferred from homology"/>
<evidence type="ECO:0000256" key="1">
    <source>
        <dbReference type="ARBA" id="ARBA00006432"/>
    </source>
</evidence>
<gene>
    <name evidence="5" type="ORF">HGA13_10475</name>
</gene>
<dbReference type="Gene3D" id="3.30.300.30">
    <property type="match status" value="1"/>
</dbReference>
<name>A0A846XDN6_9NOCA</name>
<dbReference type="PANTHER" id="PTHR43201:SF5">
    <property type="entry name" value="MEDIUM-CHAIN ACYL-COA LIGASE ACSF2, MITOCHONDRIAL"/>
    <property type="match status" value="1"/>
</dbReference>
<evidence type="ECO:0000313" key="5">
    <source>
        <dbReference type="EMBL" id="NKY33495.1"/>
    </source>
</evidence>
<comment type="similarity">
    <text evidence="1">Belongs to the ATP-dependent AMP-binding enzyme family.</text>
</comment>
<dbReference type="RefSeq" id="WP_084470899.1">
    <property type="nucleotide sequence ID" value="NZ_JAAXOO010000002.1"/>
</dbReference>
<evidence type="ECO:0000259" key="3">
    <source>
        <dbReference type="Pfam" id="PF00501"/>
    </source>
</evidence>
<evidence type="ECO:0000313" key="6">
    <source>
        <dbReference type="Proteomes" id="UP000565715"/>
    </source>
</evidence>
<dbReference type="GO" id="GO:0031956">
    <property type="term" value="F:medium-chain fatty acid-CoA ligase activity"/>
    <property type="evidence" value="ECO:0007669"/>
    <property type="project" value="TreeGrafter"/>
</dbReference>
<dbReference type="SUPFAM" id="SSF56801">
    <property type="entry name" value="Acetyl-CoA synthetase-like"/>
    <property type="match status" value="1"/>
</dbReference>
<dbReference type="PANTHER" id="PTHR43201">
    <property type="entry name" value="ACYL-COA SYNTHETASE"/>
    <property type="match status" value="1"/>
</dbReference>
<dbReference type="Pfam" id="PF13193">
    <property type="entry name" value="AMP-binding_C"/>
    <property type="match status" value="1"/>
</dbReference>
<comment type="caution">
    <text evidence="5">The sequence shown here is derived from an EMBL/GenBank/DDBJ whole genome shotgun (WGS) entry which is preliminary data.</text>
</comment>
<organism evidence="5 6">
    <name type="scientific">Nocardia speluncae</name>
    <dbReference type="NCBI Taxonomy" id="419477"/>
    <lineage>
        <taxon>Bacteria</taxon>
        <taxon>Bacillati</taxon>
        <taxon>Actinomycetota</taxon>
        <taxon>Actinomycetes</taxon>
        <taxon>Mycobacteriales</taxon>
        <taxon>Nocardiaceae</taxon>
        <taxon>Nocardia</taxon>
    </lineage>
</organism>
<sequence>MPHSWRTSEDPARARSATGLDLFTRHVPADLARSYREAGWWTDETLGELLARGLAAAPGATFAVHSQTRPYTGTFGDVERTARRLAAGLHRRGVSPGDIVAFQLPNWMEAAATYWACALLGTTVVPIAHFYGRKELGYILGTVAPKAFITCDRFGRNEFDPQLCADVPVVGVVGRDFEDLLDPEPLTGVLTTDPDSPACIAFTSGTTRAPKGVVHSHNTLGYEVRQLAGMYPPDRGDQLTSAPVGHFIGMLNALLIPVLDGAPIHLLDLWDPGRVLELMATENICVGGGVSYFITSLLDHPDYESAHLAQLRYAGLGGAAVPAAVSTRLENLGIRVFRSYGSTEHPSITGSSATEPADKRLFTDGHALPGAEFRIAADGEIVSRGPDLCLGYTDPDLTARAFDADGWYHTGDIGTADEDGYLTITDRKSDIIIRGGENVSALEVEEVLLTLAGVAEGVAVAVPDRRLGERTAAVVRCLPGHPEPDIGALRAHFAQAGLAKQKWPEELHIVTDFPRTPSGKVQKFVIRRELAAAHEQATAAGNEAIATEPL</sequence>
<dbReference type="InterPro" id="IPR025110">
    <property type="entry name" value="AMP-bd_C"/>
</dbReference>